<organism evidence="1 2">
    <name type="scientific">Pichia kudriavzevii</name>
    <name type="common">Yeast</name>
    <name type="synonym">Issatchenkia orientalis</name>
    <dbReference type="NCBI Taxonomy" id="4909"/>
    <lineage>
        <taxon>Eukaryota</taxon>
        <taxon>Fungi</taxon>
        <taxon>Dikarya</taxon>
        <taxon>Ascomycota</taxon>
        <taxon>Saccharomycotina</taxon>
        <taxon>Pichiomycetes</taxon>
        <taxon>Pichiales</taxon>
        <taxon>Pichiaceae</taxon>
        <taxon>Pichia</taxon>
    </lineage>
</organism>
<dbReference type="HOGENOM" id="CLU_3394215_0_0_1"/>
<dbReference type="EMBL" id="JQFK01001385">
    <property type="protein sequence ID" value="KGK34688.1"/>
    <property type="molecule type" value="Genomic_DNA"/>
</dbReference>
<sequence>DVVRSADFYPPVIAIHWPKVNKRTTLEKQPLS</sequence>
<feature type="non-terminal residue" evidence="1">
    <location>
        <position position="1"/>
    </location>
</feature>
<evidence type="ECO:0000313" key="1">
    <source>
        <dbReference type="EMBL" id="KGK34688.1"/>
    </source>
</evidence>
<dbReference type="Proteomes" id="UP000029867">
    <property type="component" value="Unassembled WGS sequence"/>
</dbReference>
<name>A0A099NPF1_PICKU</name>
<dbReference type="AlphaFoldDB" id="A0A099NPF1"/>
<gene>
    <name evidence="1" type="ORF">JL09_g6163</name>
</gene>
<accession>A0A099NPF1</accession>
<protein>
    <submittedName>
        <fullName evidence="1">Uncharacterized protein</fullName>
    </submittedName>
</protein>
<comment type="caution">
    <text evidence="1">The sequence shown here is derived from an EMBL/GenBank/DDBJ whole genome shotgun (WGS) entry which is preliminary data.</text>
</comment>
<evidence type="ECO:0000313" key="2">
    <source>
        <dbReference type="Proteomes" id="UP000029867"/>
    </source>
</evidence>
<reference evidence="2" key="1">
    <citation type="journal article" date="2014" name="Microb. Cell Fact.">
        <title>Exploiting Issatchenkia orientalis SD108 for succinic acid production.</title>
        <authorList>
            <person name="Xiao H."/>
            <person name="Shao Z."/>
            <person name="Jiang Y."/>
            <person name="Dole S."/>
            <person name="Zhao H."/>
        </authorList>
    </citation>
    <scope>NUCLEOTIDE SEQUENCE [LARGE SCALE GENOMIC DNA]</scope>
    <source>
        <strain evidence="2">SD108</strain>
    </source>
</reference>
<proteinExistence type="predicted"/>